<name>V3ZZF6_LOTGI</name>
<feature type="compositionally biased region" description="Basic and acidic residues" evidence="1">
    <location>
        <begin position="219"/>
        <end position="228"/>
    </location>
</feature>
<proteinExistence type="predicted"/>
<dbReference type="STRING" id="225164.V3ZZF6"/>
<organism evidence="2 3">
    <name type="scientific">Lottia gigantea</name>
    <name type="common">Giant owl limpet</name>
    <dbReference type="NCBI Taxonomy" id="225164"/>
    <lineage>
        <taxon>Eukaryota</taxon>
        <taxon>Metazoa</taxon>
        <taxon>Spiralia</taxon>
        <taxon>Lophotrochozoa</taxon>
        <taxon>Mollusca</taxon>
        <taxon>Gastropoda</taxon>
        <taxon>Patellogastropoda</taxon>
        <taxon>Lottioidea</taxon>
        <taxon>Lottiidae</taxon>
        <taxon>Lottia</taxon>
    </lineage>
</organism>
<accession>V3ZZF6</accession>
<feature type="region of interest" description="Disordered" evidence="1">
    <location>
        <begin position="188"/>
        <end position="271"/>
    </location>
</feature>
<dbReference type="HOGENOM" id="CLU_355005_0_0_1"/>
<feature type="region of interest" description="Disordered" evidence="1">
    <location>
        <begin position="130"/>
        <end position="154"/>
    </location>
</feature>
<dbReference type="EMBL" id="KB203083">
    <property type="protein sequence ID" value="ESO86366.1"/>
    <property type="molecule type" value="Genomic_DNA"/>
</dbReference>
<gene>
    <name evidence="2" type="ORF">LOTGIDRAFT_235416</name>
</gene>
<protein>
    <submittedName>
        <fullName evidence="2">Uncharacterized protein</fullName>
    </submittedName>
</protein>
<evidence type="ECO:0000313" key="2">
    <source>
        <dbReference type="EMBL" id="ESO86366.1"/>
    </source>
</evidence>
<feature type="compositionally biased region" description="Basic and acidic residues" evidence="1">
    <location>
        <begin position="196"/>
        <end position="212"/>
    </location>
</feature>
<dbReference type="RefSeq" id="XP_009062908.1">
    <property type="nucleotide sequence ID" value="XM_009064660.1"/>
</dbReference>
<dbReference type="AlphaFoldDB" id="V3ZZF6"/>
<dbReference type="KEGG" id="lgi:LOTGIDRAFT_235416"/>
<dbReference type="GeneID" id="20249845"/>
<dbReference type="CTD" id="20249845"/>
<sequence length="851" mass="96873">MDDQYYYQHSPNKKFKSDTGNMDSGYWGRPGASSMNNYSAYSSFSNSTGSNQSSYNSTGWGRGKGRGGGGGGSSGYGGFGGGGSNYGMSSSGYGDMSSYEHNQPSSSQVDQMFKKFRKMEMMQEIAKLEEESEESMMRQRRNRPGPYGGGGYGFGGYNRPDSGFGRMGGYGRDFSSFDSGMGYRNDGWGGYGNGWGDRRGRGGRGRGIDRRSGNNRISGNDRRGPGGRERRKSGKRENTSTNSRDGERKRGKKPRYKPIDPNKPMDEESRDKRLMTLIEKIKTFEDRSIAIYTLEDCVTKFKLDIDIFFYRKTSCVFLDRLYFARGFEKPHKSHAYKQAIEKLRTKTLDEIKEDAENAGAVAVFPDLAEDVPKALTEEMRSAVTSIEMSQKPFKERLGLFIEAIKGQKHFMVLVRLYCTKYMINLITVYDYHPEETTDIHEARVYANEVLLSEAKGPIRKTIEEEVLNLMLESFKTKTLDEIMEKDGRFSQDYPTYPTFARHRGVGYQIETNAFRLRFSMFVNDLATIQDRDPADVVLFEDSTWDGSWVKILEESATFARLILKWIWSVEEPGDADDDDDDDEKEEVIEEKEEGQTQKDSEAEKILFSALDADITVKREEIAKVARREKCLVVKCQILVQDKLIGEGYGTLKNNATRMAAMRAYKNLMATQSAVYHINQKHSFAQHKWEDVQKRAKELKESLSEAPNFDHVKSLDVLQEEDIEKEDDLAPWAKEVVRRDLEKLSQEDILCQEDLVYLDTPMYIRDVIGHYLNPYALHMKSRFTKNKLTRVSVNKVLQDTDAIVKSLLTCDDKRCKGYVLEQVRKDDGTVEVLNTVSKLSESKLAAAVSRLK</sequence>
<feature type="compositionally biased region" description="Gly residues" evidence="1">
    <location>
        <begin position="60"/>
        <end position="81"/>
    </location>
</feature>
<evidence type="ECO:0000256" key="1">
    <source>
        <dbReference type="SAM" id="MobiDB-lite"/>
    </source>
</evidence>
<keyword evidence="3" id="KW-1185">Reference proteome</keyword>
<evidence type="ECO:0000313" key="3">
    <source>
        <dbReference type="Proteomes" id="UP000030746"/>
    </source>
</evidence>
<feature type="compositionally biased region" description="Acidic residues" evidence="1">
    <location>
        <begin position="572"/>
        <end position="592"/>
    </location>
</feature>
<feature type="compositionally biased region" description="Low complexity" evidence="1">
    <location>
        <begin position="33"/>
        <end position="59"/>
    </location>
</feature>
<feature type="region of interest" description="Disordered" evidence="1">
    <location>
        <begin position="572"/>
        <end position="600"/>
    </location>
</feature>
<reference evidence="2 3" key="1">
    <citation type="journal article" date="2013" name="Nature">
        <title>Insights into bilaterian evolution from three spiralian genomes.</title>
        <authorList>
            <person name="Simakov O."/>
            <person name="Marletaz F."/>
            <person name="Cho S.J."/>
            <person name="Edsinger-Gonzales E."/>
            <person name="Havlak P."/>
            <person name="Hellsten U."/>
            <person name="Kuo D.H."/>
            <person name="Larsson T."/>
            <person name="Lv J."/>
            <person name="Arendt D."/>
            <person name="Savage R."/>
            <person name="Osoegawa K."/>
            <person name="de Jong P."/>
            <person name="Grimwood J."/>
            <person name="Chapman J.A."/>
            <person name="Shapiro H."/>
            <person name="Aerts A."/>
            <person name="Otillar R.P."/>
            <person name="Terry A.Y."/>
            <person name="Boore J.L."/>
            <person name="Grigoriev I.V."/>
            <person name="Lindberg D.R."/>
            <person name="Seaver E.C."/>
            <person name="Weisblat D.A."/>
            <person name="Putnam N.H."/>
            <person name="Rokhsar D.S."/>
        </authorList>
    </citation>
    <scope>NUCLEOTIDE SEQUENCE [LARGE SCALE GENOMIC DNA]</scope>
</reference>
<dbReference type="Proteomes" id="UP000030746">
    <property type="component" value="Unassembled WGS sequence"/>
</dbReference>
<feature type="region of interest" description="Disordered" evidence="1">
    <location>
        <begin position="1"/>
        <end position="81"/>
    </location>
</feature>
<feature type="compositionally biased region" description="Basic and acidic residues" evidence="1">
    <location>
        <begin position="257"/>
        <end position="271"/>
    </location>
</feature>